<feature type="compositionally biased region" description="Low complexity" evidence="1">
    <location>
        <begin position="584"/>
        <end position="594"/>
    </location>
</feature>
<feature type="compositionally biased region" description="Polar residues" evidence="1">
    <location>
        <begin position="454"/>
        <end position="465"/>
    </location>
</feature>
<gene>
    <name evidence="2" type="ORF">AB675_8250</name>
</gene>
<feature type="region of interest" description="Disordered" evidence="1">
    <location>
        <begin position="488"/>
        <end position="783"/>
    </location>
</feature>
<feature type="compositionally biased region" description="Basic and acidic residues" evidence="1">
    <location>
        <begin position="768"/>
        <end position="783"/>
    </location>
</feature>
<dbReference type="GeneID" id="28740562"/>
<feature type="compositionally biased region" description="Polar residues" evidence="1">
    <location>
        <begin position="423"/>
        <end position="438"/>
    </location>
</feature>
<feature type="compositionally biased region" description="Polar residues" evidence="1">
    <location>
        <begin position="919"/>
        <end position="928"/>
    </location>
</feature>
<reference evidence="2 3" key="1">
    <citation type="submission" date="2015-06" db="EMBL/GenBank/DDBJ databases">
        <title>Draft genome of the ant-associated black yeast Phialophora attae CBS 131958.</title>
        <authorList>
            <person name="Moreno L.F."/>
            <person name="Stielow B.J."/>
            <person name="de Hoog S."/>
            <person name="Vicente V.A."/>
            <person name="Weiss V.A."/>
            <person name="de Vries M."/>
            <person name="Cruz L.M."/>
            <person name="Souza E.M."/>
        </authorList>
    </citation>
    <scope>NUCLEOTIDE SEQUENCE [LARGE SCALE GENOMIC DNA]</scope>
    <source>
        <strain evidence="2 3">CBS 131958</strain>
    </source>
</reference>
<accession>A0A0N1P1X8</accession>
<keyword evidence="3" id="KW-1185">Reference proteome</keyword>
<proteinExistence type="predicted"/>
<feature type="compositionally biased region" description="Polar residues" evidence="1">
    <location>
        <begin position="741"/>
        <end position="751"/>
    </location>
</feature>
<feature type="compositionally biased region" description="Low complexity" evidence="1">
    <location>
        <begin position="640"/>
        <end position="658"/>
    </location>
</feature>
<comment type="caution">
    <text evidence="2">The sequence shown here is derived from an EMBL/GenBank/DDBJ whole genome shotgun (WGS) entry which is preliminary data.</text>
</comment>
<evidence type="ECO:0000313" key="3">
    <source>
        <dbReference type="Proteomes" id="UP000038010"/>
    </source>
</evidence>
<feature type="compositionally biased region" description="Polar residues" evidence="1">
    <location>
        <begin position="846"/>
        <end position="879"/>
    </location>
</feature>
<dbReference type="EMBL" id="LFJN01000003">
    <property type="protein sequence ID" value="KPI44296.1"/>
    <property type="molecule type" value="Genomic_DNA"/>
</dbReference>
<dbReference type="STRING" id="1664694.A0A0N1P1X8"/>
<dbReference type="RefSeq" id="XP_018004259.1">
    <property type="nucleotide sequence ID" value="XM_018148682.1"/>
</dbReference>
<feature type="compositionally biased region" description="Low complexity" evidence="1">
    <location>
        <begin position="703"/>
        <end position="718"/>
    </location>
</feature>
<dbReference type="VEuPathDB" id="FungiDB:AB675_8250"/>
<feature type="region of interest" description="Disordered" evidence="1">
    <location>
        <begin position="349"/>
        <end position="473"/>
    </location>
</feature>
<feature type="region of interest" description="Disordered" evidence="1">
    <location>
        <begin position="1"/>
        <end position="40"/>
    </location>
</feature>
<organism evidence="2 3">
    <name type="scientific">Cyphellophora attinorum</name>
    <dbReference type="NCBI Taxonomy" id="1664694"/>
    <lineage>
        <taxon>Eukaryota</taxon>
        <taxon>Fungi</taxon>
        <taxon>Dikarya</taxon>
        <taxon>Ascomycota</taxon>
        <taxon>Pezizomycotina</taxon>
        <taxon>Eurotiomycetes</taxon>
        <taxon>Chaetothyriomycetidae</taxon>
        <taxon>Chaetothyriales</taxon>
        <taxon>Cyphellophoraceae</taxon>
        <taxon>Cyphellophora</taxon>
    </lineage>
</organism>
<sequence length="1276" mass="139721">MRPDSEYIANPRNLRSQSSASDLVSTSGRSFMGGQLPQANPPPAYIAQSAAEHLTSTELDRPVIVSENALELVNGFLDQVLYNMLSLSKSTNLDALRQTVPRLLRPRLGQAAISAAEEELRDYIEGEDADNIQQPPKLVKPSDFDLELAWKLARLRCMVYARLGDMEDEDEEEFLESERLEEHAHGSPMSVVPMSAIFLTSVLEFLGEQALCNAAQHSERRHNFEISKTPVEGQQLSFGDDELVVEQADMLQLGREGPLSRLWRTWRRESRSSDSFSIRPITPGSVKSPAFNETSHSRKPSHAASPTHAIPEEDSPKSEPLTPAQIPIPIPDTDVDEIEVPGYARDRADVVAGRANQRPAMGPQRPSSLLIMPGQFPGSAGPSSPEVPTRSPLRPYVTRQRSHSLPGFPDGDQGYQPWPRNGWTPSTAPQKEQLSDQVNSHDEEGSRELRTKPSNEQVSRPNTRGGSRPNAINGAAVAAIAGALGVEAARSRKEREQKEVARPETPRKRTVAEEIMGTSRSVAPPQGVDTRASITGPSDFETLNVPHEVQEDLDGDPEDLALSSGDERNVARSHARRSVGSHASPVVPTSPTSPRRNREARVMGNSIVSSPRDEPAEFGEELVYDNERPRTQESVTFEPSAFAQASEAQQSARSSGASDLPLQRPEEFEDSTPVLPNGAWTTSIPPRMSSREQPRPGHGTSGSTSQYSNHSKHSSSSSKIFGPGGQPLKDQRADFGDFSPHSRSASASTQRVIPGQIVGASPKQNLAARREHVRVRADSEDDAAKTRNLEVLIKSDETLHYTLTPESARAEEFPASATSRPKTETQDLADFFRNTAPPGEKPVSGHNRSAKQSFNGLRSNPPEHNTQTGGSDTMRSQQGPPAELSAMPSSPRRVVSVQPRDPRPERNTTRDLADYVRSTGPTDDTQLPQALAPQSEDTAKEATLTPAPGYVPRNTNIDRAQVPRGANRLKFQARDARPQPGSETADLIDFIRQGPPRAVGDHRIDRKVAPFRTTMDSDDLQALAPPSELPGRDSVGSNHESTATKSMQESTNSRTALLDSSRHNNTRTTAPPINHDVKRQVIPEQDGMPTRTRRRVKDPYAIDVSDDEEFEQEVAQAKPRREEESLIDFLRNTAPPPGMSAQPIVVTGARPQQQADLKRSASNSKLRDVLMRNGSSKNTIPARSNGARDEPPRPQARSTPRQDTSGERAKPRYQAREAKTSATSTSDLADYLMNSGPADSTHSLASATGNSRVVRSDVKEQAGFMKFFSRKASLRR</sequence>
<feature type="region of interest" description="Disordered" evidence="1">
    <location>
        <begin position="274"/>
        <end position="335"/>
    </location>
</feature>
<dbReference type="OrthoDB" id="5382203at2759"/>
<feature type="compositionally biased region" description="Polar residues" evidence="1">
    <location>
        <begin position="1035"/>
        <end position="1055"/>
    </location>
</feature>
<dbReference type="Proteomes" id="UP000038010">
    <property type="component" value="Unassembled WGS sequence"/>
</dbReference>
<evidence type="ECO:0000256" key="1">
    <source>
        <dbReference type="SAM" id="MobiDB-lite"/>
    </source>
</evidence>
<feature type="compositionally biased region" description="Polar residues" evidence="1">
    <location>
        <begin position="1237"/>
        <end position="1251"/>
    </location>
</feature>
<feature type="compositionally biased region" description="Polar residues" evidence="1">
    <location>
        <begin position="1173"/>
        <end position="1182"/>
    </location>
</feature>
<feature type="compositionally biased region" description="Basic and acidic residues" evidence="1">
    <location>
        <begin position="900"/>
        <end position="914"/>
    </location>
</feature>
<protein>
    <submittedName>
        <fullName evidence="2">Uncharacterized protein</fullName>
    </submittedName>
</protein>
<feature type="region of interest" description="Disordered" evidence="1">
    <location>
        <begin position="1148"/>
        <end position="1251"/>
    </location>
</feature>
<feature type="compositionally biased region" description="Basic and acidic residues" evidence="1">
    <location>
        <begin position="1204"/>
        <end position="1219"/>
    </location>
</feature>
<feature type="compositionally biased region" description="Basic and acidic residues" evidence="1">
    <location>
        <begin position="489"/>
        <end position="512"/>
    </location>
</feature>
<feature type="compositionally biased region" description="Basic and acidic residues" evidence="1">
    <location>
        <begin position="999"/>
        <end position="1008"/>
    </location>
</feature>
<feature type="region of interest" description="Disordered" evidence="1">
    <location>
        <begin position="803"/>
        <end position="1073"/>
    </location>
</feature>
<name>A0A0N1P1X8_9EURO</name>
<feature type="compositionally biased region" description="Polar residues" evidence="1">
    <location>
        <begin position="1150"/>
        <end position="1164"/>
    </location>
</feature>
<feature type="compositionally biased region" description="Basic and acidic residues" evidence="1">
    <location>
        <begin position="439"/>
        <end position="453"/>
    </location>
</feature>
<feature type="compositionally biased region" description="Polar residues" evidence="1">
    <location>
        <begin position="13"/>
        <end position="29"/>
    </location>
</feature>
<dbReference type="AlphaFoldDB" id="A0A0N1P1X8"/>
<evidence type="ECO:0000313" key="2">
    <source>
        <dbReference type="EMBL" id="KPI44296.1"/>
    </source>
</evidence>